<dbReference type="PROSITE" id="PS00041">
    <property type="entry name" value="HTH_ARAC_FAMILY_1"/>
    <property type="match status" value="1"/>
</dbReference>
<dbReference type="EMBL" id="AP025334">
    <property type="protein sequence ID" value="BDD52220.1"/>
    <property type="molecule type" value="Genomic_DNA"/>
</dbReference>
<evidence type="ECO:0000313" key="5">
    <source>
        <dbReference type="EMBL" id="BDD52220.1"/>
    </source>
</evidence>
<sequence>MPQLQATVIMEITMWIDANLDKNITIAIAAKRAGYSKRHLQRIFKDHTGLSLARYIRQKKIMEATSDLQKTSMPIIEIASKYGFDDQQSFSKTFKKIHNAPPGQWRKKNGE</sequence>
<evidence type="ECO:0000313" key="6">
    <source>
        <dbReference type="Proteomes" id="UP001320460"/>
    </source>
</evidence>
<accession>A0ABN6LWR8</accession>
<proteinExistence type="predicted"/>
<keyword evidence="6" id="KW-1185">Reference proteome</keyword>
<evidence type="ECO:0000259" key="4">
    <source>
        <dbReference type="PROSITE" id="PS01124"/>
    </source>
</evidence>
<dbReference type="Proteomes" id="UP001320460">
    <property type="component" value="Chromosome"/>
</dbReference>
<dbReference type="PANTHER" id="PTHR47504:SF5">
    <property type="entry name" value="RIGHT ORIGIN-BINDING PROTEIN"/>
    <property type="match status" value="1"/>
</dbReference>
<dbReference type="PANTHER" id="PTHR47504">
    <property type="entry name" value="RIGHT ORIGIN-BINDING PROTEIN"/>
    <property type="match status" value="1"/>
</dbReference>
<dbReference type="RefSeq" id="WP_039078480.1">
    <property type="nucleotide sequence ID" value="NZ_AP025334.1"/>
</dbReference>
<dbReference type="PRINTS" id="PR00032">
    <property type="entry name" value="HTHARAC"/>
</dbReference>
<dbReference type="InterPro" id="IPR018060">
    <property type="entry name" value="HTH_AraC"/>
</dbReference>
<organism evidence="5 6">
    <name type="scientific">Phytobacter diazotrophicus</name>
    <dbReference type="NCBI Taxonomy" id="395631"/>
    <lineage>
        <taxon>Bacteria</taxon>
        <taxon>Pseudomonadati</taxon>
        <taxon>Pseudomonadota</taxon>
        <taxon>Gammaproteobacteria</taxon>
        <taxon>Enterobacterales</taxon>
        <taxon>Enterobacteriaceae</taxon>
        <taxon>Phytobacter</taxon>
    </lineage>
</organism>
<dbReference type="InterPro" id="IPR018062">
    <property type="entry name" value="HTH_AraC-typ_CS"/>
</dbReference>
<evidence type="ECO:0000256" key="1">
    <source>
        <dbReference type="ARBA" id="ARBA00023015"/>
    </source>
</evidence>
<keyword evidence="1" id="KW-0805">Transcription regulation</keyword>
<dbReference type="InterPro" id="IPR050959">
    <property type="entry name" value="MarA-like"/>
</dbReference>
<dbReference type="InterPro" id="IPR020449">
    <property type="entry name" value="Tscrpt_reg_AraC-type_HTH"/>
</dbReference>
<dbReference type="Pfam" id="PF12833">
    <property type="entry name" value="HTH_18"/>
    <property type="match status" value="1"/>
</dbReference>
<evidence type="ECO:0000256" key="2">
    <source>
        <dbReference type="ARBA" id="ARBA00023125"/>
    </source>
</evidence>
<name>A0ABN6LWR8_9ENTR</name>
<dbReference type="Gene3D" id="1.10.10.60">
    <property type="entry name" value="Homeodomain-like"/>
    <property type="match status" value="2"/>
</dbReference>
<evidence type="ECO:0000256" key="3">
    <source>
        <dbReference type="ARBA" id="ARBA00023163"/>
    </source>
</evidence>
<reference evidence="5 6" key="1">
    <citation type="submission" date="2021-12" db="EMBL/GenBank/DDBJ databases">
        <title>Complete genome sequence of Phytobacter diazotrophicus TA9734.</title>
        <authorList>
            <person name="Kubota H."/>
            <person name="Nakayama Y."/>
            <person name="Ariyoshi T."/>
        </authorList>
    </citation>
    <scope>NUCLEOTIDE SEQUENCE [LARGE SCALE GENOMIC DNA]</scope>
    <source>
        <strain evidence="5 6">TA9734</strain>
    </source>
</reference>
<dbReference type="SMART" id="SM00342">
    <property type="entry name" value="HTH_ARAC"/>
    <property type="match status" value="1"/>
</dbReference>
<feature type="domain" description="HTH araC/xylS-type" evidence="4">
    <location>
        <begin position="10"/>
        <end position="108"/>
    </location>
</feature>
<gene>
    <name evidence="5" type="ORF">PDTA9734_37070</name>
</gene>
<protein>
    <submittedName>
        <fullName evidence="5">AraC family transcriptional regulator</fullName>
    </submittedName>
</protein>
<keyword evidence="3" id="KW-0804">Transcription</keyword>
<dbReference type="PROSITE" id="PS01124">
    <property type="entry name" value="HTH_ARAC_FAMILY_2"/>
    <property type="match status" value="1"/>
</dbReference>
<dbReference type="InterPro" id="IPR009057">
    <property type="entry name" value="Homeodomain-like_sf"/>
</dbReference>
<keyword evidence="2" id="KW-0238">DNA-binding</keyword>
<dbReference type="SUPFAM" id="SSF46689">
    <property type="entry name" value="Homeodomain-like"/>
    <property type="match status" value="2"/>
</dbReference>